<reference evidence="1" key="1">
    <citation type="journal article" date="2020" name="ISME J.">
        <title>Gammaproteobacteria mediating utilization of methyl-, sulfur- and petroleum organic compounds in deep ocean hydrothermal plumes.</title>
        <authorList>
            <person name="Zhou Z."/>
            <person name="Liu Y."/>
            <person name="Pan J."/>
            <person name="Cron B.R."/>
            <person name="Toner B.M."/>
            <person name="Anantharaman K."/>
            <person name="Breier J.A."/>
            <person name="Dick G.J."/>
            <person name="Li M."/>
        </authorList>
    </citation>
    <scope>NUCLEOTIDE SEQUENCE</scope>
    <source>
        <strain evidence="1">SZUA-1515</strain>
    </source>
</reference>
<organism evidence="1 2">
    <name type="scientific">Caldiarchaeum subterraneum</name>
    <dbReference type="NCBI Taxonomy" id="311458"/>
    <lineage>
        <taxon>Archaea</taxon>
        <taxon>Nitrososphaerota</taxon>
        <taxon>Candidatus Caldarchaeales</taxon>
        <taxon>Candidatus Caldarchaeaceae</taxon>
        <taxon>Candidatus Caldarchaeum</taxon>
    </lineage>
</organism>
<proteinExistence type="predicted"/>
<evidence type="ECO:0000313" key="1">
    <source>
        <dbReference type="EMBL" id="HIQ30117.1"/>
    </source>
</evidence>
<accession>A0A832ZWD6</accession>
<name>A0A832ZWD6_CALS0</name>
<dbReference type="AlphaFoldDB" id="A0A832ZWD6"/>
<gene>
    <name evidence="1" type="ORF">EYH45_06100</name>
</gene>
<comment type="caution">
    <text evidence="1">The sequence shown here is derived from an EMBL/GenBank/DDBJ whole genome shotgun (WGS) entry which is preliminary data.</text>
</comment>
<evidence type="ECO:0000313" key="2">
    <source>
        <dbReference type="Proteomes" id="UP000608579"/>
    </source>
</evidence>
<dbReference type="EMBL" id="DQVM01000115">
    <property type="protein sequence ID" value="HIQ30117.1"/>
    <property type="molecule type" value="Genomic_DNA"/>
</dbReference>
<protein>
    <submittedName>
        <fullName evidence="1">Uncharacterized protein</fullName>
    </submittedName>
</protein>
<dbReference type="Proteomes" id="UP000608579">
    <property type="component" value="Unassembled WGS sequence"/>
</dbReference>
<sequence>MVSDEEKDKIAEELERLYSLINRRRFYELLGELEAERVRVLQQEAMEIAAKLKLSDKEVEEMADEMDDYNITGVSKRGEVAPLDYWVDVIATRLNKK</sequence>